<sequence length="75" mass="8314">MCTRHDIMRPLNSTYSSFMSNPYGLKESGPTGDMTAWTSAGLQPTTGYYPYDPTLAAYGSVLNELKYTLVLPQNQ</sequence>
<dbReference type="EMBL" id="AJVK01007628">
    <property type="status" value="NOT_ANNOTATED_CDS"/>
    <property type="molecule type" value="Genomic_DNA"/>
</dbReference>
<reference evidence="1" key="1">
    <citation type="submission" date="2022-08" db="UniProtKB">
        <authorList>
            <consortium name="EnsemblMetazoa"/>
        </authorList>
    </citation>
    <scope>IDENTIFICATION</scope>
    <source>
        <strain evidence="1">Israel</strain>
    </source>
</reference>
<evidence type="ECO:0000313" key="1">
    <source>
        <dbReference type="EnsemblMetazoa" id="PPAI010027-PA"/>
    </source>
</evidence>
<dbReference type="EMBL" id="AJVK01007626">
    <property type="status" value="NOT_ANNOTATED_CDS"/>
    <property type="molecule type" value="Genomic_DNA"/>
</dbReference>
<protein>
    <submittedName>
        <fullName evidence="1">Uncharacterized protein</fullName>
    </submittedName>
</protein>
<name>A0A1B0DNI2_PHLPP</name>
<accession>A0A1B0DNI2</accession>
<proteinExistence type="predicted"/>
<dbReference type="Proteomes" id="UP000092462">
    <property type="component" value="Unassembled WGS sequence"/>
</dbReference>
<dbReference type="VEuPathDB" id="VectorBase:PPAI010027"/>
<dbReference type="AlphaFoldDB" id="A0A1B0DNI2"/>
<dbReference type="EnsemblMetazoa" id="PPAI010027-RA">
    <property type="protein sequence ID" value="PPAI010027-PA"/>
    <property type="gene ID" value="PPAI010027"/>
</dbReference>
<organism evidence="1 2">
    <name type="scientific">Phlebotomus papatasi</name>
    <name type="common">Sandfly</name>
    <dbReference type="NCBI Taxonomy" id="29031"/>
    <lineage>
        <taxon>Eukaryota</taxon>
        <taxon>Metazoa</taxon>
        <taxon>Ecdysozoa</taxon>
        <taxon>Arthropoda</taxon>
        <taxon>Hexapoda</taxon>
        <taxon>Insecta</taxon>
        <taxon>Pterygota</taxon>
        <taxon>Neoptera</taxon>
        <taxon>Endopterygota</taxon>
        <taxon>Diptera</taxon>
        <taxon>Nematocera</taxon>
        <taxon>Psychodoidea</taxon>
        <taxon>Psychodidae</taxon>
        <taxon>Phlebotomus</taxon>
        <taxon>Phlebotomus</taxon>
    </lineage>
</organism>
<keyword evidence="2" id="KW-1185">Reference proteome</keyword>
<dbReference type="EMBL" id="AJVK01007627">
    <property type="status" value="NOT_ANNOTATED_CDS"/>
    <property type="molecule type" value="Genomic_DNA"/>
</dbReference>
<evidence type="ECO:0000313" key="2">
    <source>
        <dbReference type="Proteomes" id="UP000092462"/>
    </source>
</evidence>